<dbReference type="GO" id="GO:0000963">
    <property type="term" value="P:mitochondrial RNA processing"/>
    <property type="evidence" value="ECO:0007669"/>
    <property type="project" value="TreeGrafter"/>
</dbReference>
<feature type="non-terminal residue" evidence="1">
    <location>
        <position position="1"/>
    </location>
</feature>
<feature type="non-terminal residue" evidence="1">
    <location>
        <position position="225"/>
    </location>
</feature>
<sequence length="225" mass="24543">MAASPAAGQSEWGRRDAAILVPQDIANLLWAFGRMRYKAATLLDELPLHLRYWKHAFTATDLCSVLCGYAHARHYHEGMLNTLSPLLASRLPSLELRELSTVLWAFGIFQHQPHSAPHLLDVMAEAVIAQLEHSKPQALAMIVKACANLRCCLGGTAAASPITPSMALAAAPSPSLSPSVLLSPEELQLFHGVLQRCILMLQALPAPGFEAGQRVDYTQQQSQYK</sequence>
<dbReference type="EMBL" id="BLLF01001298">
    <property type="protein sequence ID" value="GFH18422.1"/>
    <property type="molecule type" value="Genomic_DNA"/>
</dbReference>
<dbReference type="GO" id="GO:0005759">
    <property type="term" value="C:mitochondrial matrix"/>
    <property type="evidence" value="ECO:0007669"/>
    <property type="project" value="TreeGrafter"/>
</dbReference>
<evidence type="ECO:0000313" key="1">
    <source>
        <dbReference type="EMBL" id="GFH18422.1"/>
    </source>
</evidence>
<dbReference type="GO" id="GO:1901259">
    <property type="term" value="P:chloroplast rRNA processing"/>
    <property type="evidence" value="ECO:0007669"/>
    <property type="project" value="TreeGrafter"/>
</dbReference>
<comment type="caution">
    <text evidence="1">The sequence shown here is derived from an EMBL/GenBank/DDBJ whole genome shotgun (WGS) entry which is preliminary data.</text>
</comment>
<organism evidence="1 2">
    <name type="scientific">Haematococcus lacustris</name>
    <name type="common">Green alga</name>
    <name type="synonym">Haematococcus pluvialis</name>
    <dbReference type="NCBI Taxonomy" id="44745"/>
    <lineage>
        <taxon>Eukaryota</taxon>
        <taxon>Viridiplantae</taxon>
        <taxon>Chlorophyta</taxon>
        <taxon>core chlorophytes</taxon>
        <taxon>Chlorophyceae</taxon>
        <taxon>CS clade</taxon>
        <taxon>Chlamydomonadales</taxon>
        <taxon>Haematococcaceae</taxon>
        <taxon>Haematococcus</taxon>
    </lineage>
</organism>
<dbReference type="GO" id="GO:0009507">
    <property type="term" value="C:chloroplast"/>
    <property type="evidence" value="ECO:0007669"/>
    <property type="project" value="GOC"/>
</dbReference>
<reference evidence="1 2" key="1">
    <citation type="submission" date="2020-02" db="EMBL/GenBank/DDBJ databases">
        <title>Draft genome sequence of Haematococcus lacustris strain NIES-144.</title>
        <authorList>
            <person name="Morimoto D."/>
            <person name="Nakagawa S."/>
            <person name="Yoshida T."/>
            <person name="Sawayama S."/>
        </authorList>
    </citation>
    <scope>NUCLEOTIDE SEQUENCE [LARGE SCALE GENOMIC DNA]</scope>
    <source>
        <strain evidence="1 2">NIES-144</strain>
    </source>
</reference>
<name>A0A699ZR52_HAELA</name>
<dbReference type="GO" id="GO:0003723">
    <property type="term" value="F:RNA binding"/>
    <property type="evidence" value="ECO:0007669"/>
    <property type="project" value="TreeGrafter"/>
</dbReference>
<dbReference type="PANTHER" id="PTHR21228:SF40">
    <property type="entry name" value="LD45607P"/>
    <property type="match status" value="1"/>
</dbReference>
<dbReference type="GO" id="GO:0044528">
    <property type="term" value="P:regulation of mitochondrial mRNA stability"/>
    <property type="evidence" value="ECO:0007669"/>
    <property type="project" value="TreeGrafter"/>
</dbReference>
<dbReference type="GO" id="GO:0035770">
    <property type="term" value="C:ribonucleoprotein granule"/>
    <property type="evidence" value="ECO:0007669"/>
    <property type="project" value="TreeGrafter"/>
</dbReference>
<evidence type="ECO:0000313" key="2">
    <source>
        <dbReference type="Proteomes" id="UP000485058"/>
    </source>
</evidence>
<protein>
    <submittedName>
        <fullName evidence="1">Uncharacterized protein</fullName>
    </submittedName>
</protein>
<accession>A0A699ZR52</accession>
<dbReference type="Proteomes" id="UP000485058">
    <property type="component" value="Unassembled WGS sequence"/>
</dbReference>
<dbReference type="AlphaFoldDB" id="A0A699ZR52"/>
<dbReference type="InterPro" id="IPR050870">
    <property type="entry name" value="FAST_kinase"/>
</dbReference>
<keyword evidence="2" id="KW-1185">Reference proteome</keyword>
<dbReference type="PANTHER" id="PTHR21228">
    <property type="entry name" value="FAST LEU-RICH DOMAIN-CONTAINING"/>
    <property type="match status" value="1"/>
</dbReference>
<proteinExistence type="predicted"/>
<gene>
    <name evidence="1" type="ORF">HaLaN_15227</name>
</gene>